<evidence type="ECO:0000256" key="5">
    <source>
        <dbReference type="ARBA" id="ARBA00023136"/>
    </source>
</evidence>
<feature type="transmembrane region" description="Helical" evidence="6">
    <location>
        <begin position="353"/>
        <end position="374"/>
    </location>
</feature>
<dbReference type="PANTHER" id="PTHR42770">
    <property type="entry name" value="AMINO ACID TRANSPORTER-RELATED"/>
    <property type="match status" value="1"/>
</dbReference>
<feature type="transmembrane region" description="Helical" evidence="6">
    <location>
        <begin position="86"/>
        <end position="115"/>
    </location>
</feature>
<evidence type="ECO:0000256" key="1">
    <source>
        <dbReference type="ARBA" id="ARBA00004651"/>
    </source>
</evidence>
<dbReference type="InterPro" id="IPR002293">
    <property type="entry name" value="AA/rel_permease1"/>
</dbReference>
<evidence type="ECO:0000256" key="4">
    <source>
        <dbReference type="ARBA" id="ARBA00022989"/>
    </source>
</evidence>
<feature type="transmembrane region" description="Helical" evidence="6">
    <location>
        <begin position="188"/>
        <end position="208"/>
    </location>
</feature>
<feature type="transmembrane region" description="Helical" evidence="6">
    <location>
        <begin position="220"/>
        <end position="243"/>
    </location>
</feature>
<feature type="transmembrane region" description="Helical" evidence="6">
    <location>
        <begin position="325"/>
        <end position="347"/>
    </location>
</feature>
<dbReference type="PIRSF" id="PIRSF006060">
    <property type="entry name" value="AA_transporter"/>
    <property type="match status" value="1"/>
</dbReference>
<dbReference type="GeneID" id="93712976"/>
<keyword evidence="4 6" id="KW-1133">Transmembrane helix</keyword>
<dbReference type="PANTHER" id="PTHR42770:SF13">
    <property type="entry name" value="L-METHIONINE_BRANCHED-CHAIN AMINO ACID EXPORTER YJEH"/>
    <property type="match status" value="1"/>
</dbReference>
<dbReference type="InterPro" id="IPR050367">
    <property type="entry name" value="APC_superfamily"/>
</dbReference>
<comment type="caution">
    <text evidence="7">The sequence shown here is derived from an EMBL/GenBank/DDBJ whole genome shotgun (WGS) entry which is preliminary data.</text>
</comment>
<protein>
    <submittedName>
        <fullName evidence="7">Amino acid/polyamine/organocation transporter, APC superfamily</fullName>
    </submittedName>
</protein>
<keyword evidence="2" id="KW-1003">Cell membrane</keyword>
<name>A0A1I6BXN3_9BACI</name>
<feature type="transmembrane region" description="Helical" evidence="6">
    <location>
        <begin position="121"/>
        <end position="141"/>
    </location>
</feature>
<feature type="transmembrane region" description="Helical" evidence="6">
    <location>
        <begin position="277"/>
        <end position="304"/>
    </location>
</feature>
<feature type="transmembrane region" description="Helical" evidence="6">
    <location>
        <begin position="148"/>
        <end position="168"/>
    </location>
</feature>
<dbReference type="Pfam" id="PF13520">
    <property type="entry name" value="AA_permease_2"/>
    <property type="match status" value="1"/>
</dbReference>
<dbReference type="Gene3D" id="1.20.1740.10">
    <property type="entry name" value="Amino acid/polyamine transporter I"/>
    <property type="match status" value="1"/>
</dbReference>
<evidence type="ECO:0000313" key="7">
    <source>
        <dbReference type="EMBL" id="SFQ85647.1"/>
    </source>
</evidence>
<keyword evidence="5 6" id="KW-0472">Membrane</keyword>
<feature type="transmembrane region" description="Helical" evidence="6">
    <location>
        <begin position="43"/>
        <end position="65"/>
    </location>
</feature>
<evidence type="ECO:0000313" key="8">
    <source>
        <dbReference type="Proteomes" id="UP000182762"/>
    </source>
</evidence>
<keyword evidence="8" id="KW-1185">Reference proteome</keyword>
<accession>A0A1I6BXN3</accession>
<proteinExistence type="predicted"/>
<reference evidence="7 8" key="1">
    <citation type="submission" date="2016-10" db="EMBL/GenBank/DDBJ databases">
        <authorList>
            <person name="Varghese N."/>
            <person name="Submissions S."/>
        </authorList>
    </citation>
    <scope>NUCLEOTIDE SEQUENCE [LARGE SCALE GENOMIC DNA]</scope>
    <source>
        <strain evidence="7 8">DSM 13796</strain>
    </source>
</reference>
<dbReference type="RefSeq" id="WP_061803052.1">
    <property type="nucleotide sequence ID" value="NZ_FOXX01000016.1"/>
</dbReference>
<comment type="subcellular location">
    <subcellularLocation>
        <location evidence="1">Cell membrane</location>
        <topology evidence="1">Multi-pass membrane protein</topology>
    </subcellularLocation>
</comment>
<keyword evidence="3 6" id="KW-0812">Transmembrane</keyword>
<dbReference type="EMBL" id="FOXX01000016">
    <property type="protein sequence ID" value="SFQ85647.1"/>
    <property type="molecule type" value="Genomic_DNA"/>
</dbReference>
<organism evidence="7 8">
    <name type="scientific">Priestia endophytica DSM 13796</name>
    <dbReference type="NCBI Taxonomy" id="1121089"/>
    <lineage>
        <taxon>Bacteria</taxon>
        <taxon>Bacillati</taxon>
        <taxon>Bacillota</taxon>
        <taxon>Bacilli</taxon>
        <taxon>Bacillales</taxon>
        <taxon>Bacillaceae</taxon>
        <taxon>Priestia</taxon>
    </lineage>
</organism>
<feature type="transmembrane region" description="Helical" evidence="6">
    <location>
        <begin position="404"/>
        <end position="420"/>
    </location>
</feature>
<sequence>MDKSSKQSISASQGVALYAGAVLGSGILILPGITAGIAGSYSLIAWIGMVLLSILLACTFAYLSIEYPSSGGIATFANKAFGYYTGALSGWLFFIAGSFGQIIVSLTGGMYIAFAFDLPDFFAYIIAVLLLIIATVGNYFGLKTSGKVQLVIAALTFLILLSTILLSLPHIQYHQLSLRINQDNIMSVGQSAMLIFWSFFGWEAISSLAPEFKQPRKRNIMFSTWGAICIVGILYIGIALAVVGTQSYTLGGTSTEQALNNASLAEVVRKVVGLNGAWITGIVALTICLGTTNAFIAGISRLGYSLAHDKLAPKWLDKYDSKNAVPHRSVLLVGLFSVAGVVISFILNIRLDQLVLVPNSLAIATYVIGTAAGVKLIKHKLGKILAFLSCILCLAAYPFIGTSVVIPISVVIICLSYITWRKRKEKNRNASSNYRGETHD</sequence>
<feature type="transmembrane region" description="Helical" evidence="6">
    <location>
        <begin position="15"/>
        <end position="37"/>
    </location>
</feature>
<feature type="transmembrane region" description="Helical" evidence="6">
    <location>
        <begin position="381"/>
        <end position="398"/>
    </location>
</feature>
<gene>
    <name evidence="7" type="ORF">SAMN02745910_04440</name>
</gene>
<evidence type="ECO:0000256" key="3">
    <source>
        <dbReference type="ARBA" id="ARBA00022692"/>
    </source>
</evidence>
<dbReference type="Proteomes" id="UP000182762">
    <property type="component" value="Unassembled WGS sequence"/>
</dbReference>
<evidence type="ECO:0000256" key="2">
    <source>
        <dbReference type="ARBA" id="ARBA00022475"/>
    </source>
</evidence>
<evidence type="ECO:0000256" key="6">
    <source>
        <dbReference type="SAM" id="Phobius"/>
    </source>
</evidence>